<dbReference type="EMBL" id="RBZM01000007">
    <property type="protein sequence ID" value="RKP51545.1"/>
    <property type="molecule type" value="Genomic_DNA"/>
</dbReference>
<protein>
    <recommendedName>
        <fullName evidence="3">Glycoside hydrolase</fullName>
    </recommendedName>
</protein>
<evidence type="ECO:0000313" key="1">
    <source>
        <dbReference type="EMBL" id="RKP51545.1"/>
    </source>
</evidence>
<accession>A0A494XLF7</accession>
<evidence type="ECO:0008006" key="3">
    <source>
        <dbReference type="Google" id="ProtNLM"/>
    </source>
</evidence>
<reference evidence="1 2" key="1">
    <citation type="submission" date="2018-10" db="EMBL/GenBank/DDBJ databases">
        <title>Cohnella sp. M2MS4P-1, whole genome shotgun sequence.</title>
        <authorList>
            <person name="Tuo L."/>
        </authorList>
    </citation>
    <scope>NUCLEOTIDE SEQUENCE [LARGE SCALE GENOMIC DNA]</scope>
    <source>
        <strain evidence="1 2">M2MS4P-1</strain>
    </source>
</reference>
<evidence type="ECO:0000313" key="2">
    <source>
        <dbReference type="Proteomes" id="UP000282076"/>
    </source>
</evidence>
<dbReference type="AlphaFoldDB" id="A0A494XLF7"/>
<dbReference type="InterPro" id="IPR053161">
    <property type="entry name" value="Ulvan_degrading_GH"/>
</dbReference>
<dbReference type="PANTHER" id="PTHR36848:SF2">
    <property type="entry name" value="SECRETED PROTEIN"/>
    <property type="match status" value="1"/>
</dbReference>
<dbReference type="PANTHER" id="PTHR36848">
    <property type="entry name" value="DNA-BINDING PROTEIN (PUTATIVE SECRETED PROTEIN)-RELATED"/>
    <property type="match status" value="1"/>
</dbReference>
<dbReference type="Proteomes" id="UP000282076">
    <property type="component" value="Unassembled WGS sequence"/>
</dbReference>
<name>A0A494XLF7_9BACL</name>
<comment type="caution">
    <text evidence="1">The sequence shown here is derived from an EMBL/GenBank/DDBJ whole genome shotgun (WGS) entry which is preliminary data.</text>
</comment>
<proteinExistence type="predicted"/>
<keyword evidence="2" id="KW-1185">Reference proteome</keyword>
<organism evidence="1 2">
    <name type="scientific">Cohnella endophytica</name>
    <dbReference type="NCBI Taxonomy" id="2419778"/>
    <lineage>
        <taxon>Bacteria</taxon>
        <taxon>Bacillati</taxon>
        <taxon>Bacillota</taxon>
        <taxon>Bacilli</taxon>
        <taxon>Bacillales</taxon>
        <taxon>Paenibacillaceae</taxon>
        <taxon>Cohnella</taxon>
    </lineage>
</organism>
<sequence length="809" mass="89592">MGYGMSNELKFLGFWAINDSLDSKRLRSQLDGLKASGLEGVIFHPRFYPNDPVYMSPAYLDVVSDIILYSKSIGMAFWIYDEDGWPSGTAGGQVLARRPDLRCEWISYEQGAGGEYGIACGSKTAVSSFDNEATALFIEITHEGYRRGLKPEAFDYVTGFFTDEVAFLDGHGITVNHGALPWDSRFPALYEERYDEKLEPLLPLLFEDGEGSRQIRVRYWEMATDALIEGFYKPVQHWCAANGKKFTGHLKGEENPFFQLSYSGSAFQVLKGIETPAIDALERYPGNNFYPRIVHSIAMQQGRDGVLVEAMGGSGWGVSPESFTDYVLWLAGHGVETFTLHLNQLQLKTQAIHDWPPSMPSHITWRDGFPALLASLKEKAAGLPDLRSEPDVLIVTPTRGVMASFVPVEAMVINEHDGSGVPDNESGLISKRFLSLVEQCREAGLHYELSEERTIEEDGIVANGKLRIGRREYGSVLLADGCMWEDRGLVSKLRDAGIRVLGEGDWRQAFRLEAFSASDEVGAMGIAGTHVATETEWNLQAPESNLLFAEFDAAADGTLSVEWELEQPIAGADWSFILHDPVDEVSANGNALPIAEENGLYVARIPEQIVSGSQSLRIEARPLKDGERIPVSFLRGSFGVKSVSAYHEKDSRQLRTKGPFHLSMSDQADPADLIASGYPFADLPAVVTRQIRLDLEGAEDRTLILSDVHADAALVRLDGRELGWTWGPEWSVQLPSDFVSGEYELSVTLYPSTFNKFGPHRHVDGDRYLTSPAQYAGTKNFADRPDAPEQTLGDEWHFVKWGIGGVKLV</sequence>
<gene>
    <name evidence="1" type="ORF">D7Z26_17310</name>
</gene>